<organism evidence="8 9">
    <name type="scientific">Chryseolinea serpens</name>
    <dbReference type="NCBI Taxonomy" id="947013"/>
    <lineage>
        <taxon>Bacteria</taxon>
        <taxon>Pseudomonadati</taxon>
        <taxon>Bacteroidota</taxon>
        <taxon>Cytophagia</taxon>
        <taxon>Cytophagales</taxon>
        <taxon>Fulvivirgaceae</taxon>
        <taxon>Chryseolinea</taxon>
    </lineage>
</organism>
<dbReference type="Gene3D" id="1.10.287.130">
    <property type="match status" value="1"/>
</dbReference>
<dbReference type="SUPFAM" id="SSF47384">
    <property type="entry name" value="Homodimeric domain of signal transducing histidine kinase"/>
    <property type="match status" value="1"/>
</dbReference>
<dbReference type="STRING" id="947013.SAMN04488109_1823"/>
<dbReference type="GO" id="GO:0000155">
    <property type="term" value="F:phosphorelay sensor kinase activity"/>
    <property type="evidence" value="ECO:0007669"/>
    <property type="project" value="InterPro"/>
</dbReference>
<dbReference type="Gene3D" id="3.30.565.10">
    <property type="entry name" value="Histidine kinase-like ATPase, C-terminal domain"/>
    <property type="match status" value="1"/>
</dbReference>
<evidence type="ECO:0000256" key="3">
    <source>
        <dbReference type="ARBA" id="ARBA00022553"/>
    </source>
</evidence>
<sequence>MKANTAISDELTLAKRDLAFEINEKGKRVAELAIANIELTFQNEEKEKRAAELTIANQKLALQITEREKLAAELIIANDALAFQNEEKKKRAAELILANLELVYENREKEKRAAELVVANHELTFQNNEKEKRAAELIVANRELTFQNEEKEKRALELVLANKELLFQNGEKEKRAAELVIANKELAFQNEEREKRALELVIANQELLFQNGEKERRAAELVIANKELAFQNEEKEKRAAELITLNAELKAFSYVSSHDLQEPLRKIQLLSDRILGMEDQSLSEKGKDHMHRILSAATRMRTLIDDLLAFSSLNIAERKFEAVDLNIIIDEVKDELKETIDEKHLTIVASKLYKVRMIPFQFRQIIHNLINNSLRFSKPCIAPHIIIESRIAKGRALGEEKLLPEASYCHISFSDNGIGFDPEHKDRIFEVFKRLHGREAYAGSGIGLAIVKKIMDNHNGIITATGSPDRGATFNIYLPHESDDESVR</sequence>
<reference evidence="8 9" key="1">
    <citation type="submission" date="2016-11" db="EMBL/GenBank/DDBJ databases">
        <authorList>
            <person name="Jaros S."/>
            <person name="Januszkiewicz K."/>
            <person name="Wedrychowicz H."/>
        </authorList>
    </citation>
    <scope>NUCLEOTIDE SEQUENCE [LARGE SCALE GENOMIC DNA]</scope>
    <source>
        <strain evidence="8 9">DSM 24574</strain>
    </source>
</reference>
<dbReference type="InterPro" id="IPR036890">
    <property type="entry name" value="HATPase_C_sf"/>
</dbReference>
<keyword evidence="5 8" id="KW-0418">Kinase</keyword>
<evidence type="ECO:0000256" key="2">
    <source>
        <dbReference type="ARBA" id="ARBA00012438"/>
    </source>
</evidence>
<evidence type="ECO:0000256" key="6">
    <source>
        <dbReference type="SAM" id="Coils"/>
    </source>
</evidence>
<dbReference type="CDD" id="cd00082">
    <property type="entry name" value="HisKA"/>
    <property type="match status" value="1"/>
</dbReference>
<dbReference type="InterPro" id="IPR050351">
    <property type="entry name" value="BphY/WalK/GraS-like"/>
</dbReference>
<dbReference type="InterPro" id="IPR003594">
    <property type="entry name" value="HATPase_dom"/>
</dbReference>
<dbReference type="RefSeq" id="WP_084137982.1">
    <property type="nucleotide sequence ID" value="NZ_FQWQ01000001.1"/>
</dbReference>
<evidence type="ECO:0000256" key="1">
    <source>
        <dbReference type="ARBA" id="ARBA00000085"/>
    </source>
</evidence>
<dbReference type="InterPro" id="IPR036097">
    <property type="entry name" value="HisK_dim/P_sf"/>
</dbReference>
<dbReference type="InterPro" id="IPR004358">
    <property type="entry name" value="Sig_transdc_His_kin-like_C"/>
</dbReference>
<dbReference type="GO" id="GO:0007234">
    <property type="term" value="P:osmosensory signaling via phosphorelay pathway"/>
    <property type="evidence" value="ECO:0007669"/>
    <property type="project" value="TreeGrafter"/>
</dbReference>
<dbReference type="SUPFAM" id="SSF55874">
    <property type="entry name" value="ATPase domain of HSP90 chaperone/DNA topoisomerase II/histidine kinase"/>
    <property type="match status" value="1"/>
</dbReference>
<comment type="catalytic activity">
    <reaction evidence="1">
        <text>ATP + protein L-histidine = ADP + protein N-phospho-L-histidine.</text>
        <dbReference type="EC" id="2.7.13.3"/>
    </reaction>
</comment>
<keyword evidence="3" id="KW-0597">Phosphoprotein</keyword>
<feature type="domain" description="Histidine kinase" evidence="7">
    <location>
        <begin position="255"/>
        <end position="482"/>
    </location>
</feature>
<dbReference type="AlphaFoldDB" id="A0A1M5MM68"/>
<dbReference type="SMART" id="SM00388">
    <property type="entry name" value="HisKA"/>
    <property type="match status" value="1"/>
</dbReference>
<feature type="coiled-coil region" evidence="6">
    <location>
        <begin position="34"/>
        <end position="117"/>
    </location>
</feature>
<dbReference type="PROSITE" id="PS50109">
    <property type="entry name" value="HIS_KIN"/>
    <property type="match status" value="1"/>
</dbReference>
<dbReference type="InterPro" id="IPR003661">
    <property type="entry name" value="HisK_dim/P_dom"/>
</dbReference>
<dbReference type="EMBL" id="FQWQ01000001">
    <property type="protein sequence ID" value="SHG78514.1"/>
    <property type="molecule type" value="Genomic_DNA"/>
</dbReference>
<proteinExistence type="predicted"/>
<dbReference type="OrthoDB" id="9124519at2"/>
<evidence type="ECO:0000259" key="7">
    <source>
        <dbReference type="PROSITE" id="PS50109"/>
    </source>
</evidence>
<accession>A0A1M5MM68</accession>
<dbReference type="Proteomes" id="UP000184212">
    <property type="component" value="Unassembled WGS sequence"/>
</dbReference>
<dbReference type="GO" id="GO:0030295">
    <property type="term" value="F:protein kinase activator activity"/>
    <property type="evidence" value="ECO:0007669"/>
    <property type="project" value="TreeGrafter"/>
</dbReference>
<protein>
    <recommendedName>
        <fullName evidence="2">histidine kinase</fullName>
        <ecNumber evidence="2">2.7.13.3</ecNumber>
    </recommendedName>
</protein>
<dbReference type="PANTHER" id="PTHR42878:SF15">
    <property type="entry name" value="BACTERIOPHYTOCHROME"/>
    <property type="match status" value="1"/>
</dbReference>
<feature type="coiled-coil region" evidence="6">
    <location>
        <begin position="146"/>
        <end position="208"/>
    </location>
</feature>
<dbReference type="SMART" id="SM00387">
    <property type="entry name" value="HATPase_c"/>
    <property type="match status" value="1"/>
</dbReference>
<evidence type="ECO:0000313" key="9">
    <source>
        <dbReference type="Proteomes" id="UP000184212"/>
    </source>
</evidence>
<dbReference type="PANTHER" id="PTHR42878">
    <property type="entry name" value="TWO-COMPONENT HISTIDINE KINASE"/>
    <property type="match status" value="1"/>
</dbReference>
<evidence type="ECO:0000256" key="5">
    <source>
        <dbReference type="ARBA" id="ARBA00022777"/>
    </source>
</evidence>
<evidence type="ECO:0000313" key="8">
    <source>
        <dbReference type="EMBL" id="SHG78514.1"/>
    </source>
</evidence>
<dbReference type="PRINTS" id="PR00344">
    <property type="entry name" value="BCTRLSENSOR"/>
</dbReference>
<keyword evidence="9" id="KW-1185">Reference proteome</keyword>
<keyword evidence="4" id="KW-0808">Transferase</keyword>
<evidence type="ECO:0000256" key="4">
    <source>
        <dbReference type="ARBA" id="ARBA00022679"/>
    </source>
</evidence>
<dbReference type="InterPro" id="IPR005467">
    <property type="entry name" value="His_kinase_dom"/>
</dbReference>
<keyword evidence="6" id="KW-0175">Coiled coil</keyword>
<dbReference type="GO" id="GO:0000156">
    <property type="term" value="F:phosphorelay response regulator activity"/>
    <property type="evidence" value="ECO:0007669"/>
    <property type="project" value="TreeGrafter"/>
</dbReference>
<dbReference type="Pfam" id="PF00512">
    <property type="entry name" value="HisKA"/>
    <property type="match status" value="1"/>
</dbReference>
<dbReference type="EC" id="2.7.13.3" evidence="2"/>
<dbReference type="Pfam" id="PF02518">
    <property type="entry name" value="HATPase_c"/>
    <property type="match status" value="1"/>
</dbReference>
<name>A0A1M5MM68_9BACT</name>
<gene>
    <name evidence="8" type="ORF">SAMN04488109_1823</name>
</gene>